<dbReference type="PRINTS" id="PR00633">
    <property type="entry name" value="RCCNDNSATION"/>
</dbReference>
<dbReference type="PANTHER" id="PTHR45982:SF1">
    <property type="entry name" value="REGULATOR OF CHROMOSOME CONDENSATION"/>
    <property type="match status" value="1"/>
</dbReference>
<dbReference type="InterPro" id="IPR000408">
    <property type="entry name" value="Reg_chr_condens"/>
</dbReference>
<evidence type="ECO:0000313" key="7">
    <source>
        <dbReference type="EMBL" id="GJJ06239.1"/>
    </source>
</evidence>
<sequence>MPPRNNGNRASSRLRSVPPDETKETSKPKSTSRKRAASVAVDADSEVDKAQPKKRSRGDKTHSATKLEPVNENVPEEKEEEEPTPPSPPPAPRKRGRPPGKVAPPSTTTATGGQVKDKREKAVLARGSRTKAINTVPEPASHPRPPRLAFVFGSGDFGQFGLGTETLGEIARPRLHAWFETAAKNNTLGSEGAGLETICAGGMHSLAIDEAGKVWSWGINDNAALGRPTVDVPDPENPSEILEAEILETQPMVAQSLADENFRAVAVSAGDSVSVALGLDGDLRSWGSFRSSEGLLGFDGKLNSSKTQLKPLPIPSLTPFQFVQVACGTDHVLALTTGGHVYTWGAGQTAQLGRRIIERRKANGLSPERLSLRNIVLIGCGSYHSFAVNSKGVVYAWGLNSLKQTGVSPERGGDDDIIWHPTEVDALHPSKLNGRKVTQISGGEHHTLFLLNDGSVMGCGRCDGREVGLADDHPLMIDIATRRQAAKDEAIKKVQEAERKVAAKAAAGEEAMDTDEIPSAHAVIDEFISEPTLIAFPPPPTTSDPNPSLPPHSASSIDAPTGNPMAFLSAGTRHNLAVSRAGHAYSWGSGSGCQLGLGSDVEVQPVPTRVRSKALEGWNVQSAAAGGQHCFLLATKVA</sequence>
<evidence type="ECO:0000256" key="1">
    <source>
        <dbReference type="ARBA" id="ARBA00022658"/>
    </source>
</evidence>
<dbReference type="EMBL" id="BPWL01000001">
    <property type="protein sequence ID" value="GJJ06239.1"/>
    <property type="molecule type" value="Genomic_DNA"/>
</dbReference>
<keyword evidence="1" id="KW-0344">Guanine-nucleotide releasing factor</keyword>
<evidence type="ECO:0000313" key="8">
    <source>
        <dbReference type="Proteomes" id="UP001050691"/>
    </source>
</evidence>
<name>A0AAV4ZWK6_9AGAM</name>
<dbReference type="InterPro" id="IPR009091">
    <property type="entry name" value="RCC1/BLIP-II"/>
</dbReference>
<feature type="compositionally biased region" description="Basic and acidic residues" evidence="5">
    <location>
        <begin position="18"/>
        <end position="27"/>
    </location>
</feature>
<accession>A0AAV4ZWK6</accession>
<feature type="repeat" description="RCC1" evidence="3">
    <location>
        <begin position="147"/>
        <end position="211"/>
    </location>
</feature>
<dbReference type="Pfam" id="PF25390">
    <property type="entry name" value="WD40_RLD"/>
    <property type="match status" value="1"/>
</dbReference>
<dbReference type="InterPro" id="IPR051553">
    <property type="entry name" value="Ran_GTPase-activating"/>
</dbReference>
<keyword evidence="4" id="KW-0175">Coiled coil</keyword>
<comment type="caution">
    <text evidence="7">The sequence shown here is derived from an EMBL/GenBank/DDBJ whole genome shotgun (WGS) entry which is preliminary data.</text>
</comment>
<keyword evidence="2" id="KW-0677">Repeat</keyword>
<evidence type="ECO:0000256" key="3">
    <source>
        <dbReference type="PROSITE-ProRule" id="PRU00235"/>
    </source>
</evidence>
<protein>
    <recommendedName>
        <fullName evidence="6">RCC1-like domain-containing protein</fullName>
    </recommendedName>
</protein>
<feature type="repeat" description="RCC1" evidence="3">
    <location>
        <begin position="582"/>
        <end position="636"/>
    </location>
</feature>
<dbReference type="PANTHER" id="PTHR45982">
    <property type="entry name" value="REGULATOR OF CHROMOSOME CONDENSATION"/>
    <property type="match status" value="1"/>
</dbReference>
<evidence type="ECO:0000259" key="6">
    <source>
        <dbReference type="Pfam" id="PF25390"/>
    </source>
</evidence>
<feature type="domain" description="RCC1-like" evidence="6">
    <location>
        <begin position="149"/>
        <end position="632"/>
    </location>
</feature>
<feature type="compositionally biased region" description="Pro residues" evidence="5">
    <location>
        <begin position="537"/>
        <end position="550"/>
    </location>
</feature>
<dbReference type="InterPro" id="IPR058923">
    <property type="entry name" value="RCC1-like_dom"/>
</dbReference>
<feature type="repeat" description="RCC1" evidence="3">
    <location>
        <begin position="212"/>
        <end position="280"/>
    </location>
</feature>
<feature type="coiled-coil region" evidence="4">
    <location>
        <begin position="480"/>
        <end position="507"/>
    </location>
</feature>
<organism evidence="7 8">
    <name type="scientific">Clathrus columnatus</name>
    <dbReference type="NCBI Taxonomy" id="1419009"/>
    <lineage>
        <taxon>Eukaryota</taxon>
        <taxon>Fungi</taxon>
        <taxon>Dikarya</taxon>
        <taxon>Basidiomycota</taxon>
        <taxon>Agaricomycotina</taxon>
        <taxon>Agaricomycetes</taxon>
        <taxon>Phallomycetidae</taxon>
        <taxon>Phallales</taxon>
        <taxon>Clathraceae</taxon>
        <taxon>Clathrus</taxon>
    </lineage>
</organism>
<dbReference type="PROSITE" id="PS00626">
    <property type="entry name" value="RCC1_2"/>
    <property type="match status" value="3"/>
</dbReference>
<dbReference type="Proteomes" id="UP001050691">
    <property type="component" value="Unassembled WGS sequence"/>
</dbReference>
<feature type="region of interest" description="Disordered" evidence="5">
    <location>
        <begin position="1"/>
        <end position="126"/>
    </location>
</feature>
<gene>
    <name evidence="7" type="ORF">Clacol_000429</name>
</gene>
<feature type="compositionally biased region" description="Polar residues" evidence="5">
    <location>
        <begin position="1"/>
        <end position="14"/>
    </location>
</feature>
<dbReference type="AlphaFoldDB" id="A0AAV4ZWK6"/>
<feature type="repeat" description="RCC1" evidence="3">
    <location>
        <begin position="281"/>
        <end position="338"/>
    </location>
</feature>
<dbReference type="PROSITE" id="PS50012">
    <property type="entry name" value="RCC1_3"/>
    <property type="match status" value="6"/>
</dbReference>
<dbReference type="SUPFAM" id="SSF50985">
    <property type="entry name" value="RCC1/BLIP-II"/>
    <property type="match status" value="1"/>
</dbReference>
<proteinExistence type="predicted"/>
<feature type="repeat" description="RCC1" evidence="3">
    <location>
        <begin position="339"/>
        <end position="391"/>
    </location>
</feature>
<feature type="region of interest" description="Disordered" evidence="5">
    <location>
        <begin position="537"/>
        <end position="559"/>
    </location>
</feature>
<dbReference type="Gene3D" id="2.130.10.30">
    <property type="entry name" value="Regulator of chromosome condensation 1/beta-lactamase-inhibitor protein II"/>
    <property type="match status" value="1"/>
</dbReference>
<evidence type="ECO:0000256" key="2">
    <source>
        <dbReference type="ARBA" id="ARBA00022737"/>
    </source>
</evidence>
<dbReference type="GO" id="GO:0005085">
    <property type="term" value="F:guanyl-nucleotide exchange factor activity"/>
    <property type="evidence" value="ECO:0007669"/>
    <property type="project" value="TreeGrafter"/>
</dbReference>
<feature type="repeat" description="RCC1" evidence="3">
    <location>
        <begin position="392"/>
        <end position="453"/>
    </location>
</feature>
<dbReference type="PROSITE" id="PS00625">
    <property type="entry name" value="RCC1_1"/>
    <property type="match status" value="1"/>
</dbReference>
<evidence type="ECO:0000256" key="4">
    <source>
        <dbReference type="SAM" id="Coils"/>
    </source>
</evidence>
<keyword evidence="8" id="KW-1185">Reference proteome</keyword>
<reference evidence="7" key="1">
    <citation type="submission" date="2021-10" db="EMBL/GenBank/DDBJ databases">
        <title>De novo Genome Assembly of Clathrus columnatus (Basidiomycota, Fungi) Using Illumina and Nanopore Sequence Data.</title>
        <authorList>
            <person name="Ogiso-Tanaka E."/>
            <person name="Itagaki H."/>
            <person name="Hosoya T."/>
            <person name="Hosaka K."/>
        </authorList>
    </citation>
    <scope>NUCLEOTIDE SEQUENCE</scope>
    <source>
        <strain evidence="7">MO-923</strain>
    </source>
</reference>
<evidence type="ECO:0000256" key="5">
    <source>
        <dbReference type="SAM" id="MobiDB-lite"/>
    </source>
</evidence>
<dbReference type="GO" id="GO:0005737">
    <property type="term" value="C:cytoplasm"/>
    <property type="evidence" value="ECO:0007669"/>
    <property type="project" value="TreeGrafter"/>
</dbReference>